<proteinExistence type="predicted"/>
<dbReference type="InterPro" id="IPR021427">
    <property type="entry name" value="DUF3077"/>
</dbReference>
<name>A0A7X1PTW5_9PSED</name>
<gene>
    <name evidence="1" type="ORF">GDH07_30470</name>
</gene>
<dbReference type="AlphaFoldDB" id="A0A7X1PTW5"/>
<organism evidence="1 2">
    <name type="scientific">Pseudomonas piscis</name>
    <dbReference type="NCBI Taxonomy" id="2614538"/>
    <lineage>
        <taxon>Bacteria</taxon>
        <taxon>Pseudomonadati</taxon>
        <taxon>Pseudomonadota</taxon>
        <taxon>Gammaproteobacteria</taxon>
        <taxon>Pseudomonadales</taxon>
        <taxon>Pseudomonadaceae</taxon>
        <taxon>Pseudomonas</taxon>
    </lineage>
</organism>
<dbReference type="EMBL" id="WHUV01000008">
    <property type="protein sequence ID" value="MQA57653.1"/>
    <property type="molecule type" value="Genomic_DNA"/>
</dbReference>
<accession>A0A7X1PTW5</accession>
<dbReference type="Proteomes" id="UP000486534">
    <property type="component" value="Unassembled WGS sequence"/>
</dbReference>
<protein>
    <submittedName>
        <fullName evidence="1">DUF3077 domain-containing protein</fullName>
    </submittedName>
</protein>
<comment type="caution">
    <text evidence="1">The sequence shown here is derived from an EMBL/GenBank/DDBJ whole genome shotgun (WGS) entry which is preliminary data.</text>
</comment>
<dbReference type="Pfam" id="PF11275">
    <property type="entry name" value="DUF3077"/>
    <property type="match status" value="1"/>
</dbReference>
<dbReference type="RefSeq" id="WP_152899722.1">
    <property type="nucleotide sequence ID" value="NZ_WHUV01000008.1"/>
</dbReference>
<evidence type="ECO:0000313" key="2">
    <source>
        <dbReference type="Proteomes" id="UP000486534"/>
    </source>
</evidence>
<evidence type="ECO:0000313" key="1">
    <source>
        <dbReference type="EMBL" id="MQA57653.1"/>
    </source>
</evidence>
<reference evidence="1 2" key="1">
    <citation type="submission" date="2019-10" db="EMBL/GenBank/DDBJ databases">
        <title>Pseudomonas dajingensis sp. nov., isolated from the profound head ulcers of farmed Murray cod (Maccullochella peelii peelii).</title>
        <authorList>
            <person name="Liu Y."/>
        </authorList>
    </citation>
    <scope>NUCLEOTIDE SEQUENCE [LARGE SCALE GENOMIC DNA]</scope>
    <source>
        <strain evidence="1 2">MC042</strain>
    </source>
</reference>
<sequence>MNLANISTVEGHRFHPTGEAAKHQALFIVNPGVPIEDAMESVSDLLSTIDDSIYAAAMGERSLVGNEAWLVKHTLDSARAVVDSLKESLIKQRLKANRA</sequence>